<evidence type="ECO:0000256" key="5">
    <source>
        <dbReference type="ARBA" id="ARBA00023002"/>
    </source>
</evidence>
<dbReference type="AlphaFoldDB" id="A0A6P9E4A2"/>
<dbReference type="PRINTS" id="PR00385">
    <property type="entry name" value="P450"/>
</dbReference>
<dbReference type="InterPro" id="IPR001128">
    <property type="entry name" value="Cyt_P450"/>
</dbReference>
<dbReference type="Gramene" id="Jr16_09090_p1">
    <property type="protein sequence ID" value="cds.Jr16_09090_p1"/>
    <property type="gene ID" value="Jr16_09090"/>
</dbReference>
<dbReference type="GeneID" id="109004831"/>
<keyword evidence="6 8" id="KW-0408">Iron</keyword>
<evidence type="ECO:0000256" key="1">
    <source>
        <dbReference type="ARBA" id="ARBA00001971"/>
    </source>
</evidence>
<feature type="binding site" description="axial binding residue" evidence="8">
    <location>
        <position position="448"/>
    </location>
    <ligand>
        <name>heme</name>
        <dbReference type="ChEBI" id="CHEBI:30413"/>
    </ligand>
    <ligandPart>
        <name>Fe</name>
        <dbReference type="ChEBI" id="CHEBI:18248"/>
    </ligandPart>
</feature>
<evidence type="ECO:0000256" key="8">
    <source>
        <dbReference type="PIRSR" id="PIRSR602401-1"/>
    </source>
</evidence>
<evidence type="ECO:0000313" key="11">
    <source>
        <dbReference type="RefSeq" id="XP_035542221.1"/>
    </source>
</evidence>
<sequence>MSVFAVPIWLPLLLLLPILLLMKNKIHGRRQNKNLPPSPPYLPIIGNLHQIGNLPHQSLSLLAQTYGPVMLLKFGAKPIVVISSAEAAKEVLKVHDIDCCSRPLSASARKLTYNYQDIVFAPYGEYWREIRKVCVLELFSAARVQSYRSIREEEVALLVNSISQSSSSATPVNLMEKILPPSASILCRIAFGKSFRFRGSDLDNEKFQEVLHEAEAMLASFSASEFFPYVGWIVDRLSGRFQRLDKIFHEMDNFLQMAIDFHLNPDKTKEEHEDLVDVLLRIEREQAKSGGATFTRDNIKGILFDIFLGGSNSAAITTIWAMAELARNPRVMKKAQDEVRNLIGNKGKVAESDTPHLPYLKMIMKENLRLHPPAAMLLPRETMAPFKISGYDICPKSLLQVNNWAIARDPEYWKNPEEFNPERFDDSSIDYKGQNFEFLPFGSGRRGCPGMNMGTTTVELALANLLYCFDWKLPSGMKEEDINMEESTGPGLTQKRTPLKLVPVKFF</sequence>
<comment type="cofactor">
    <cofactor evidence="1 8">
        <name>heme</name>
        <dbReference type="ChEBI" id="CHEBI:30413"/>
    </cofactor>
</comment>
<dbReference type="GO" id="GO:0020037">
    <property type="term" value="F:heme binding"/>
    <property type="evidence" value="ECO:0007669"/>
    <property type="project" value="InterPro"/>
</dbReference>
<dbReference type="KEGG" id="jre:109004831"/>
<dbReference type="GO" id="GO:0005506">
    <property type="term" value="F:iron ion binding"/>
    <property type="evidence" value="ECO:0007669"/>
    <property type="project" value="InterPro"/>
</dbReference>
<keyword evidence="5 9" id="KW-0560">Oxidoreductase</keyword>
<comment type="similarity">
    <text evidence="2 9">Belongs to the cytochrome P450 family.</text>
</comment>
<reference evidence="11" key="1">
    <citation type="submission" date="2025-08" db="UniProtKB">
        <authorList>
            <consortium name="RefSeq"/>
        </authorList>
    </citation>
    <scope>IDENTIFICATION</scope>
    <source>
        <tissue evidence="11">Leaves</tissue>
    </source>
</reference>
<organism evidence="10 11">
    <name type="scientific">Juglans regia</name>
    <name type="common">English walnut</name>
    <dbReference type="NCBI Taxonomy" id="51240"/>
    <lineage>
        <taxon>Eukaryota</taxon>
        <taxon>Viridiplantae</taxon>
        <taxon>Streptophyta</taxon>
        <taxon>Embryophyta</taxon>
        <taxon>Tracheophyta</taxon>
        <taxon>Spermatophyta</taxon>
        <taxon>Magnoliopsida</taxon>
        <taxon>eudicotyledons</taxon>
        <taxon>Gunneridae</taxon>
        <taxon>Pentapetalae</taxon>
        <taxon>rosids</taxon>
        <taxon>fabids</taxon>
        <taxon>Fagales</taxon>
        <taxon>Juglandaceae</taxon>
        <taxon>Juglans</taxon>
    </lineage>
</organism>
<dbReference type="InterPro" id="IPR017972">
    <property type="entry name" value="Cyt_P450_CS"/>
</dbReference>
<dbReference type="FunFam" id="1.10.630.10:FF:000011">
    <property type="entry name" value="Cytochrome P450 83B1"/>
    <property type="match status" value="1"/>
</dbReference>
<evidence type="ECO:0000256" key="7">
    <source>
        <dbReference type="ARBA" id="ARBA00023033"/>
    </source>
</evidence>
<dbReference type="Gene3D" id="1.10.630.10">
    <property type="entry name" value="Cytochrome P450"/>
    <property type="match status" value="1"/>
</dbReference>
<proteinExistence type="inferred from homology"/>
<evidence type="ECO:0000256" key="4">
    <source>
        <dbReference type="ARBA" id="ARBA00022723"/>
    </source>
</evidence>
<evidence type="ECO:0000256" key="6">
    <source>
        <dbReference type="ARBA" id="ARBA00023004"/>
    </source>
</evidence>
<dbReference type="InterPro" id="IPR036396">
    <property type="entry name" value="Cyt_P450_sf"/>
</dbReference>
<dbReference type="RefSeq" id="XP_035542221.1">
    <property type="nucleotide sequence ID" value="XM_035686328.1"/>
</dbReference>
<dbReference type="GO" id="GO:0016705">
    <property type="term" value="F:oxidoreductase activity, acting on paired donors, with incorporation or reduction of molecular oxygen"/>
    <property type="evidence" value="ECO:0007669"/>
    <property type="project" value="InterPro"/>
</dbReference>
<keyword evidence="3 8" id="KW-0349">Heme</keyword>
<keyword evidence="10" id="KW-1185">Reference proteome</keyword>
<keyword evidence="4 8" id="KW-0479">Metal-binding</keyword>
<dbReference type="InterPro" id="IPR002401">
    <property type="entry name" value="Cyt_P450_E_grp-I"/>
</dbReference>
<evidence type="ECO:0000256" key="2">
    <source>
        <dbReference type="ARBA" id="ARBA00010617"/>
    </source>
</evidence>
<dbReference type="PANTHER" id="PTHR47955">
    <property type="entry name" value="CYTOCHROME P450 FAMILY 71 PROTEIN"/>
    <property type="match status" value="1"/>
</dbReference>
<dbReference type="Pfam" id="PF00067">
    <property type="entry name" value="p450"/>
    <property type="match status" value="1"/>
</dbReference>
<gene>
    <name evidence="11" type="primary">LOC109004831</name>
</gene>
<evidence type="ECO:0000313" key="10">
    <source>
        <dbReference type="Proteomes" id="UP000235220"/>
    </source>
</evidence>
<dbReference type="PROSITE" id="PS00086">
    <property type="entry name" value="CYTOCHROME_P450"/>
    <property type="match status" value="1"/>
</dbReference>
<name>A0A6P9E4A2_JUGRE</name>
<dbReference type="PRINTS" id="PR00463">
    <property type="entry name" value="EP450I"/>
</dbReference>
<protein>
    <submittedName>
        <fullName evidence="11">Cytochrome P450 71B9-like</fullName>
    </submittedName>
</protein>
<accession>A0A6P9E4A2</accession>
<dbReference type="Proteomes" id="UP000235220">
    <property type="component" value="Chromosome 16"/>
</dbReference>
<dbReference type="GO" id="GO:0004497">
    <property type="term" value="F:monooxygenase activity"/>
    <property type="evidence" value="ECO:0007669"/>
    <property type="project" value="UniProtKB-KW"/>
</dbReference>
<dbReference type="PANTHER" id="PTHR47955:SF19">
    <property type="entry name" value="CYTOCHROME P450 71A9-LIKE ISOFORM X1"/>
    <property type="match status" value="1"/>
</dbReference>
<dbReference type="SUPFAM" id="SSF48264">
    <property type="entry name" value="Cytochrome P450"/>
    <property type="match status" value="1"/>
</dbReference>
<evidence type="ECO:0000256" key="9">
    <source>
        <dbReference type="RuleBase" id="RU000461"/>
    </source>
</evidence>
<keyword evidence="7 9" id="KW-0503">Monooxygenase</keyword>
<evidence type="ECO:0000256" key="3">
    <source>
        <dbReference type="ARBA" id="ARBA00022617"/>
    </source>
</evidence>
<dbReference type="OrthoDB" id="2789670at2759"/>
<dbReference type="CDD" id="cd11072">
    <property type="entry name" value="CYP71-like"/>
    <property type="match status" value="1"/>
</dbReference>
<dbReference type="FunCoup" id="A0A6P9E4A2">
    <property type="interactions" value="1266"/>
</dbReference>